<organism evidence="2 3">
    <name type="scientific">Ascaris lumbricoides</name>
    <name type="common">Giant roundworm</name>
    <dbReference type="NCBI Taxonomy" id="6252"/>
    <lineage>
        <taxon>Eukaryota</taxon>
        <taxon>Metazoa</taxon>
        <taxon>Ecdysozoa</taxon>
        <taxon>Nematoda</taxon>
        <taxon>Chromadorea</taxon>
        <taxon>Rhabditida</taxon>
        <taxon>Spirurina</taxon>
        <taxon>Ascaridomorpha</taxon>
        <taxon>Ascaridoidea</taxon>
        <taxon>Ascarididae</taxon>
        <taxon>Ascaris</taxon>
    </lineage>
</organism>
<sequence length="94" mass="10827">MSESGGNEEKKNCDHENESDSKNAQEREERRSERKPVRMPHNEKEEKIARGDVCRRSDYPTMADVESDWGTENDDSEREDGGNGQNESKNENPK</sequence>
<feature type="region of interest" description="Disordered" evidence="1">
    <location>
        <begin position="1"/>
        <end position="94"/>
    </location>
</feature>
<dbReference type="AlphaFoldDB" id="A0A0M3HS90"/>
<feature type="compositionally biased region" description="Acidic residues" evidence="1">
    <location>
        <begin position="65"/>
        <end position="78"/>
    </location>
</feature>
<feature type="compositionally biased region" description="Basic and acidic residues" evidence="1">
    <location>
        <begin position="7"/>
        <end position="58"/>
    </location>
</feature>
<evidence type="ECO:0000313" key="3">
    <source>
        <dbReference type="WBParaSite" id="ALUE_0000530201-mRNA-1"/>
    </source>
</evidence>
<accession>A0A0M3HS90</accession>
<reference evidence="3" key="1">
    <citation type="submission" date="2017-02" db="UniProtKB">
        <authorList>
            <consortium name="WormBaseParasite"/>
        </authorList>
    </citation>
    <scope>IDENTIFICATION</scope>
</reference>
<evidence type="ECO:0000313" key="2">
    <source>
        <dbReference type="Proteomes" id="UP000036681"/>
    </source>
</evidence>
<dbReference type="WBParaSite" id="ALUE_0000530201-mRNA-1">
    <property type="protein sequence ID" value="ALUE_0000530201-mRNA-1"/>
    <property type="gene ID" value="ALUE_0000530201"/>
</dbReference>
<proteinExistence type="predicted"/>
<name>A0A0M3HS90_ASCLU</name>
<evidence type="ECO:0000256" key="1">
    <source>
        <dbReference type="SAM" id="MobiDB-lite"/>
    </source>
</evidence>
<dbReference type="Proteomes" id="UP000036681">
    <property type="component" value="Unplaced"/>
</dbReference>
<keyword evidence="2" id="KW-1185">Reference proteome</keyword>
<protein>
    <submittedName>
        <fullName evidence="3">Uncharacterized protein</fullName>
    </submittedName>
</protein>